<protein>
    <submittedName>
        <fullName evidence="1">Uncharacterized protein</fullName>
    </submittedName>
</protein>
<accession>A0A2M8PEG8</accession>
<evidence type="ECO:0000313" key="2">
    <source>
        <dbReference type="Proteomes" id="UP000229681"/>
    </source>
</evidence>
<organism evidence="1 2">
    <name type="scientific">Candidatus Thermofonsia Clade 1 bacterium</name>
    <dbReference type="NCBI Taxonomy" id="2364210"/>
    <lineage>
        <taxon>Bacteria</taxon>
        <taxon>Bacillati</taxon>
        <taxon>Chloroflexota</taxon>
        <taxon>Candidatus Thermofontia</taxon>
        <taxon>Candidatus Thermofonsia Clade 1</taxon>
    </lineage>
</organism>
<dbReference type="AlphaFoldDB" id="A0A2M8PEG8"/>
<name>A0A2M8PEG8_9CHLR</name>
<dbReference type="Proteomes" id="UP000229681">
    <property type="component" value="Unassembled WGS sequence"/>
</dbReference>
<reference evidence="1 2" key="1">
    <citation type="submission" date="2017-11" db="EMBL/GenBank/DDBJ databases">
        <title>Evolution of Phototrophy in the Chloroflexi Phylum Driven by Horizontal Gene Transfer.</title>
        <authorList>
            <person name="Ward L.M."/>
            <person name="Hemp J."/>
            <person name="Shih P.M."/>
            <person name="Mcglynn S.E."/>
            <person name="Fischer W."/>
        </authorList>
    </citation>
    <scope>NUCLEOTIDE SEQUENCE [LARGE SCALE GENOMIC DNA]</scope>
    <source>
        <strain evidence="1">JP3_13</strain>
    </source>
</reference>
<comment type="caution">
    <text evidence="1">The sequence shown here is derived from an EMBL/GenBank/DDBJ whole genome shotgun (WGS) entry which is preliminary data.</text>
</comment>
<evidence type="ECO:0000313" key="1">
    <source>
        <dbReference type="EMBL" id="PJF35946.1"/>
    </source>
</evidence>
<dbReference type="EMBL" id="PGTM01000093">
    <property type="protein sequence ID" value="PJF35946.1"/>
    <property type="molecule type" value="Genomic_DNA"/>
</dbReference>
<gene>
    <name evidence="1" type="ORF">CUN49_07920</name>
</gene>
<sequence>MSDSIVKGRTYLLLPAQARNLAPKLLDQQMWCWGCDIRRPEGNLLSAYGLVKLSAPEGVKQSSAYTLCFTDGAQVTLWAFGAFYGAPERGGIFVKRGGFTALYTPIYRLPIAEWTPPPEAELPATAQKCANAAYLLSAFSAWIADYETWIAAQTEPEYRAACVNAWFAHKRAVPSQAMISAWRNLAEACRHALILT</sequence>
<proteinExistence type="predicted"/>